<name>A0A4V3DX46_9HYPH</name>
<proteinExistence type="predicted"/>
<evidence type="ECO:0000313" key="2">
    <source>
        <dbReference type="Proteomes" id="UP000295122"/>
    </source>
</evidence>
<evidence type="ECO:0000313" key="1">
    <source>
        <dbReference type="EMBL" id="TDR87329.1"/>
    </source>
</evidence>
<dbReference type="InterPro" id="IPR007460">
    <property type="entry name" value="BrnT_toxin"/>
</dbReference>
<keyword evidence="2" id="KW-1185">Reference proteome</keyword>
<dbReference type="Proteomes" id="UP000295122">
    <property type="component" value="Unassembled WGS sequence"/>
</dbReference>
<protein>
    <submittedName>
        <fullName evidence="1">Uncharacterized protein</fullName>
    </submittedName>
</protein>
<organism evidence="1 2">
    <name type="scientific">Enterovirga rhinocerotis</name>
    <dbReference type="NCBI Taxonomy" id="1339210"/>
    <lineage>
        <taxon>Bacteria</taxon>
        <taxon>Pseudomonadati</taxon>
        <taxon>Pseudomonadota</taxon>
        <taxon>Alphaproteobacteria</taxon>
        <taxon>Hyphomicrobiales</taxon>
        <taxon>Methylobacteriaceae</taxon>
        <taxon>Enterovirga</taxon>
    </lineage>
</organism>
<dbReference type="EMBL" id="SNZR01000016">
    <property type="protein sequence ID" value="TDR87329.1"/>
    <property type="molecule type" value="Genomic_DNA"/>
</dbReference>
<dbReference type="OrthoDB" id="839663at2"/>
<dbReference type="Gene3D" id="3.10.450.530">
    <property type="entry name" value="Ribonuclease toxin, BrnT, of type II toxin-antitoxin system"/>
    <property type="match status" value="1"/>
</dbReference>
<sequence length="92" mass="10100">MIFVIDEPKRLANLARHHIDQNDVATDFDFDAALIVPTYPSRVTGRVRIMAIGPMAAHGIVVVVFSPLGSEAIGLVSVRPASTKERALYEQR</sequence>
<accession>A0A4V3DX46</accession>
<gene>
    <name evidence="1" type="ORF">EV668_4410</name>
</gene>
<dbReference type="InterPro" id="IPR038573">
    <property type="entry name" value="BrnT_sf"/>
</dbReference>
<dbReference type="RefSeq" id="WP_133774163.1">
    <property type="nucleotide sequence ID" value="NZ_SNZR01000016.1"/>
</dbReference>
<reference evidence="1 2" key="1">
    <citation type="submission" date="2019-03" db="EMBL/GenBank/DDBJ databases">
        <title>Genomic Encyclopedia of Type Strains, Phase IV (KMG-IV): sequencing the most valuable type-strain genomes for metagenomic binning, comparative biology and taxonomic classification.</title>
        <authorList>
            <person name="Goeker M."/>
        </authorList>
    </citation>
    <scope>NUCLEOTIDE SEQUENCE [LARGE SCALE GENOMIC DNA]</scope>
    <source>
        <strain evidence="1 2">DSM 25903</strain>
    </source>
</reference>
<dbReference type="AlphaFoldDB" id="A0A4V3DX46"/>
<dbReference type="Pfam" id="PF04365">
    <property type="entry name" value="BrnT_toxin"/>
    <property type="match status" value="1"/>
</dbReference>
<comment type="caution">
    <text evidence="1">The sequence shown here is derived from an EMBL/GenBank/DDBJ whole genome shotgun (WGS) entry which is preliminary data.</text>
</comment>